<keyword evidence="3" id="KW-1185">Reference proteome</keyword>
<comment type="caution">
    <text evidence="2">The sequence shown here is derived from an EMBL/GenBank/DDBJ whole genome shotgun (WGS) entry which is preliminary data.</text>
</comment>
<proteinExistence type="predicted"/>
<keyword evidence="1" id="KW-0472">Membrane</keyword>
<name>A0ABY1K9I9_9BACL</name>
<evidence type="ECO:0000313" key="2">
    <source>
        <dbReference type="EMBL" id="SIR45763.1"/>
    </source>
</evidence>
<gene>
    <name evidence="2" type="ORF">SAMN05421578_114134</name>
</gene>
<keyword evidence="1" id="KW-0812">Transmembrane</keyword>
<feature type="transmembrane region" description="Helical" evidence="1">
    <location>
        <begin position="7"/>
        <end position="26"/>
    </location>
</feature>
<protein>
    <submittedName>
        <fullName evidence="2">Uncharacterized protein</fullName>
    </submittedName>
</protein>
<reference evidence="2 3" key="1">
    <citation type="submission" date="2017-01" db="EMBL/GenBank/DDBJ databases">
        <authorList>
            <person name="Varghese N."/>
            <person name="Submissions S."/>
        </authorList>
    </citation>
    <scope>NUCLEOTIDE SEQUENCE [LARGE SCALE GENOMIC DNA]</scope>
    <source>
        <strain evidence="2 3">ATCC 23464</strain>
    </source>
</reference>
<dbReference type="EMBL" id="FTNK01000014">
    <property type="protein sequence ID" value="SIR45763.1"/>
    <property type="molecule type" value="Genomic_DNA"/>
</dbReference>
<keyword evidence="1" id="KW-1133">Transmembrane helix</keyword>
<feature type="transmembrane region" description="Helical" evidence="1">
    <location>
        <begin position="60"/>
        <end position="83"/>
    </location>
</feature>
<dbReference type="Proteomes" id="UP000186666">
    <property type="component" value="Unassembled WGS sequence"/>
</dbReference>
<evidence type="ECO:0000313" key="3">
    <source>
        <dbReference type="Proteomes" id="UP000186666"/>
    </source>
</evidence>
<accession>A0ABY1K9I9</accession>
<sequence length="123" mass="14477">MIRIQQVFRFFMLLGIALVLSFSFPVSSNEERTSENETYQRTITSEVHMVRPLVRQTAPVYSRLIIVAQLLPLLFMVYLLNILRLPLFVNPFKRCIPLLLRRLFLDPIKYTSTFVSRANWSVL</sequence>
<organism evidence="2 3">
    <name type="scientific">Paenibacillus macquariensis</name>
    <dbReference type="NCBI Taxonomy" id="948756"/>
    <lineage>
        <taxon>Bacteria</taxon>
        <taxon>Bacillati</taxon>
        <taxon>Bacillota</taxon>
        <taxon>Bacilli</taxon>
        <taxon>Bacillales</taxon>
        <taxon>Paenibacillaceae</taxon>
        <taxon>Paenibacillus</taxon>
    </lineage>
</organism>
<evidence type="ECO:0000256" key="1">
    <source>
        <dbReference type="SAM" id="Phobius"/>
    </source>
</evidence>
<dbReference type="RefSeq" id="WP_068592056.1">
    <property type="nucleotide sequence ID" value="NZ_FTNK01000014.1"/>
</dbReference>